<accession>A0A0G1X5K8</accession>
<sequence length="36" mass="3957">MGNKKRNRKNEKKPRMCGARGASHRHPDPPSGGGWG</sequence>
<reference evidence="2 3" key="1">
    <citation type="journal article" date="2015" name="Nature">
        <title>rRNA introns, odd ribosomes, and small enigmatic genomes across a large radiation of phyla.</title>
        <authorList>
            <person name="Brown C.T."/>
            <person name="Hug L.A."/>
            <person name="Thomas B.C."/>
            <person name="Sharon I."/>
            <person name="Castelle C.J."/>
            <person name="Singh A."/>
            <person name="Wilkins M.J."/>
            <person name="Williams K.H."/>
            <person name="Banfield J.F."/>
        </authorList>
    </citation>
    <scope>NUCLEOTIDE SEQUENCE [LARGE SCALE GENOMIC DNA]</scope>
</reference>
<evidence type="ECO:0000313" key="3">
    <source>
        <dbReference type="Proteomes" id="UP000033882"/>
    </source>
</evidence>
<organism evidence="2 3">
    <name type="scientific">Candidatus Wolfebacteria bacterium GW2011_GWA2_47_9b</name>
    <dbReference type="NCBI Taxonomy" id="1619005"/>
    <lineage>
        <taxon>Bacteria</taxon>
        <taxon>Candidatus Wolfeibacteriota</taxon>
    </lineage>
</organism>
<gene>
    <name evidence="2" type="ORF">UY19_C0010G0028</name>
</gene>
<evidence type="ECO:0000313" key="2">
    <source>
        <dbReference type="EMBL" id="KKU89695.1"/>
    </source>
</evidence>
<comment type="caution">
    <text evidence="2">The sequence shown here is derived from an EMBL/GenBank/DDBJ whole genome shotgun (WGS) entry which is preliminary data.</text>
</comment>
<dbReference type="EMBL" id="LCPB01000010">
    <property type="protein sequence ID" value="KKU89695.1"/>
    <property type="molecule type" value="Genomic_DNA"/>
</dbReference>
<proteinExistence type="predicted"/>
<feature type="compositionally biased region" description="Basic residues" evidence="1">
    <location>
        <begin position="1"/>
        <end position="12"/>
    </location>
</feature>
<dbReference type="AlphaFoldDB" id="A0A0G1X5K8"/>
<dbReference type="Proteomes" id="UP000033882">
    <property type="component" value="Unassembled WGS sequence"/>
</dbReference>
<protein>
    <submittedName>
        <fullName evidence="2">Uncharacterized protein</fullName>
    </submittedName>
</protein>
<feature type="region of interest" description="Disordered" evidence="1">
    <location>
        <begin position="1"/>
        <end position="36"/>
    </location>
</feature>
<name>A0A0G1X5K8_9BACT</name>
<evidence type="ECO:0000256" key="1">
    <source>
        <dbReference type="SAM" id="MobiDB-lite"/>
    </source>
</evidence>